<dbReference type="Pfam" id="PF01370">
    <property type="entry name" value="Epimerase"/>
    <property type="match status" value="1"/>
</dbReference>
<comment type="similarity">
    <text evidence="1">Belongs to the NAD(P)-dependent epimerase/dehydratase family.</text>
</comment>
<dbReference type="InterPro" id="IPR001509">
    <property type="entry name" value="Epimerase_deHydtase"/>
</dbReference>
<evidence type="ECO:0000256" key="1">
    <source>
        <dbReference type="ARBA" id="ARBA00007637"/>
    </source>
</evidence>
<comment type="caution">
    <text evidence="3">The sequence shown here is derived from an EMBL/GenBank/DDBJ whole genome shotgun (WGS) entry which is preliminary data.</text>
</comment>
<protein>
    <submittedName>
        <fullName evidence="3">CDP-paratose 2-epimerase</fullName>
    </submittedName>
</protein>
<dbReference type="AlphaFoldDB" id="A0A1G1W3V6"/>
<proteinExistence type="inferred from homology"/>
<reference evidence="3 4" key="1">
    <citation type="journal article" date="2016" name="Nat. Commun.">
        <title>Thousands of microbial genomes shed light on interconnected biogeochemical processes in an aquifer system.</title>
        <authorList>
            <person name="Anantharaman K."/>
            <person name="Brown C.T."/>
            <person name="Hug L.A."/>
            <person name="Sharon I."/>
            <person name="Castelle C.J."/>
            <person name="Probst A.J."/>
            <person name="Thomas B.C."/>
            <person name="Singh A."/>
            <person name="Wilkins M.J."/>
            <person name="Karaoz U."/>
            <person name="Brodie E.L."/>
            <person name="Williams K.H."/>
            <person name="Hubbard S.S."/>
            <person name="Banfield J.F."/>
        </authorList>
    </citation>
    <scope>NUCLEOTIDE SEQUENCE [LARGE SCALE GENOMIC DNA]</scope>
</reference>
<organism evidence="3 4">
    <name type="scientific">Candidatus Chisholmbacteria bacterium RIFCSPLOWO2_01_FULL_49_14</name>
    <dbReference type="NCBI Taxonomy" id="1797593"/>
    <lineage>
        <taxon>Bacteria</taxon>
        <taxon>Candidatus Chisholmiibacteriota</taxon>
    </lineage>
</organism>
<dbReference type="STRING" id="1797593.A3A65_04370"/>
<dbReference type="InterPro" id="IPR036291">
    <property type="entry name" value="NAD(P)-bd_dom_sf"/>
</dbReference>
<dbReference type="EMBL" id="MHCL01000003">
    <property type="protein sequence ID" value="OGY22362.1"/>
    <property type="molecule type" value="Genomic_DNA"/>
</dbReference>
<dbReference type="Gene3D" id="3.40.50.720">
    <property type="entry name" value="NAD(P)-binding Rossmann-like Domain"/>
    <property type="match status" value="1"/>
</dbReference>
<evidence type="ECO:0000259" key="2">
    <source>
        <dbReference type="Pfam" id="PF01370"/>
    </source>
</evidence>
<feature type="domain" description="NAD-dependent epimerase/dehydratase" evidence="2">
    <location>
        <begin position="3"/>
        <end position="262"/>
    </location>
</feature>
<name>A0A1G1W3V6_9BACT</name>
<evidence type="ECO:0000313" key="3">
    <source>
        <dbReference type="EMBL" id="OGY22362.1"/>
    </source>
</evidence>
<dbReference type="Proteomes" id="UP000176723">
    <property type="component" value="Unassembled WGS sequence"/>
</dbReference>
<dbReference type="PANTHER" id="PTHR43000">
    <property type="entry name" value="DTDP-D-GLUCOSE 4,6-DEHYDRATASE-RELATED"/>
    <property type="match status" value="1"/>
</dbReference>
<dbReference type="SUPFAM" id="SSF51735">
    <property type="entry name" value="NAD(P)-binding Rossmann-fold domains"/>
    <property type="match status" value="1"/>
</dbReference>
<evidence type="ECO:0000313" key="4">
    <source>
        <dbReference type="Proteomes" id="UP000176723"/>
    </source>
</evidence>
<accession>A0A1G1W3V6</accession>
<gene>
    <name evidence="3" type="ORF">A3A65_04370</name>
</gene>
<sequence>MKIFITGGAGFIGANIARHYLKQGIETVVYDNLSRLGVENNLSWMKKNYPNVIFLKEDVRNFPMLSRSMRGSDLVFHMASQVAVTSSVKNPLLDFEINALGTLNVLEAARAQKKPPIVVYASTNKVYGGMGNVDLIKKKTRYDFKNSHLRRGITEDVQIDFHSPYGCSKGAGDQYVHDYARIYGLRTLVFRQSCIYGDFQYGNEDQGWVAHFMRKLIKGETITIYGDGRQVRDLLYVRDLIDCYLRSVAKISKTSGRVYNIGGGRRFSTSLIELMPLIERECRTKAKVKYSQWRPGDQRVYISDCSKAHKDFGWEPVTSIDQGLVSLHQWMRAAHT</sequence>